<dbReference type="Proteomes" id="UP000242381">
    <property type="component" value="Unassembled WGS sequence"/>
</dbReference>
<protein>
    <submittedName>
        <fullName evidence="1">Uncharacterized protein</fullName>
    </submittedName>
</protein>
<feature type="non-terminal residue" evidence="1">
    <location>
        <position position="1"/>
    </location>
</feature>
<reference evidence="1 2" key="1">
    <citation type="journal article" date="2016" name="Proc. Natl. Acad. Sci. U.S.A.">
        <title>Lipid metabolic changes in an early divergent fungus govern the establishment of a mutualistic symbiosis with endobacteria.</title>
        <authorList>
            <person name="Lastovetsky O.A."/>
            <person name="Gaspar M.L."/>
            <person name="Mondo S.J."/>
            <person name="LaButti K.M."/>
            <person name="Sandor L."/>
            <person name="Grigoriev I.V."/>
            <person name="Henry S.A."/>
            <person name="Pawlowska T.E."/>
        </authorList>
    </citation>
    <scope>NUCLEOTIDE SEQUENCE [LARGE SCALE GENOMIC DNA]</scope>
    <source>
        <strain evidence="1 2">ATCC 11559</strain>
    </source>
</reference>
<dbReference type="EMBL" id="KV921588">
    <property type="protein sequence ID" value="ORE12910.1"/>
    <property type="molecule type" value="Genomic_DNA"/>
</dbReference>
<proteinExistence type="predicted"/>
<dbReference type="AlphaFoldDB" id="A0A1X0RLP1"/>
<gene>
    <name evidence="1" type="ORF">BCV71DRAFT_190218</name>
</gene>
<accession>A0A1X0RLP1</accession>
<evidence type="ECO:0000313" key="1">
    <source>
        <dbReference type="EMBL" id="ORE12910.1"/>
    </source>
</evidence>
<organism evidence="1 2">
    <name type="scientific">Rhizopus microsporus</name>
    <dbReference type="NCBI Taxonomy" id="58291"/>
    <lineage>
        <taxon>Eukaryota</taxon>
        <taxon>Fungi</taxon>
        <taxon>Fungi incertae sedis</taxon>
        <taxon>Mucoromycota</taxon>
        <taxon>Mucoromycotina</taxon>
        <taxon>Mucoromycetes</taxon>
        <taxon>Mucorales</taxon>
        <taxon>Mucorineae</taxon>
        <taxon>Rhizopodaceae</taxon>
        <taxon>Rhizopus</taxon>
    </lineage>
</organism>
<evidence type="ECO:0000313" key="2">
    <source>
        <dbReference type="Proteomes" id="UP000242381"/>
    </source>
</evidence>
<sequence length="67" mass="7566">NCSSCRAPLPVDSVYRTCHTCRQQVTATGRRQPSQTIPAAYISQLSHLRPLVLGRIDKEYPHCYALH</sequence>
<name>A0A1X0RLP1_RHIZD</name>